<evidence type="ECO:0000313" key="3">
    <source>
        <dbReference type="Proteomes" id="UP000501802"/>
    </source>
</evidence>
<feature type="chain" id="PRO_5026127990" description="DUF4595 domain-containing protein" evidence="1">
    <location>
        <begin position="18"/>
        <end position="288"/>
    </location>
</feature>
<dbReference type="Proteomes" id="UP000501802">
    <property type="component" value="Chromosome"/>
</dbReference>
<evidence type="ECO:0000313" key="2">
    <source>
        <dbReference type="EMBL" id="QIP12274.1"/>
    </source>
</evidence>
<evidence type="ECO:0008006" key="4">
    <source>
        <dbReference type="Google" id="ProtNLM"/>
    </source>
</evidence>
<dbReference type="PROSITE" id="PS51257">
    <property type="entry name" value="PROKAR_LIPOPROTEIN"/>
    <property type="match status" value="1"/>
</dbReference>
<dbReference type="RefSeq" id="WP_167206249.1">
    <property type="nucleotide sequence ID" value="NZ_CP050063.1"/>
</dbReference>
<proteinExistence type="predicted"/>
<evidence type="ECO:0000256" key="1">
    <source>
        <dbReference type="SAM" id="SignalP"/>
    </source>
</evidence>
<dbReference type="AlphaFoldDB" id="A0A6G9AIV4"/>
<dbReference type="EMBL" id="CP050063">
    <property type="protein sequence ID" value="QIP12274.1"/>
    <property type="molecule type" value="Genomic_DNA"/>
</dbReference>
<accession>A0A6G9AIV4</accession>
<keyword evidence="1" id="KW-0732">Signal</keyword>
<sequence>MKTKFLLISLFIATLLAGMYACKSEENPVIATCRLSNTTDQLVESTGQLTDELKRTFAYNKGTLASIAEKSKSQDATFTTAFTDSRIASATNGQDIIMLAYGSATTPTSSTFSRGGKVMSTFVMEYNPSGRMTKITENRQVLPTNSLTKQRVYTFSYDTNGNLTNERAQFTLTDGSVVQQETEYVFDTKPSPYKRFDELPLLTVVALSQTVETRPGRFWQINSPLSLKAYNLTATGSRSNLRESSTFTPVYDTDNKLTSQDQNALLYQSSVPDPVTKKNRQSFTYQCD</sequence>
<feature type="signal peptide" evidence="1">
    <location>
        <begin position="1"/>
        <end position="17"/>
    </location>
</feature>
<reference evidence="2 3" key="1">
    <citation type="submission" date="2020-03" db="EMBL/GenBank/DDBJ databases">
        <authorList>
            <person name="Kim M.K."/>
        </authorList>
    </citation>
    <scope>NUCLEOTIDE SEQUENCE [LARGE SCALE GENOMIC DNA]</scope>
    <source>
        <strain evidence="2 3">BT328</strain>
    </source>
</reference>
<organism evidence="2 3">
    <name type="scientific">Spirosoma aureum</name>
    <dbReference type="NCBI Taxonomy" id="2692134"/>
    <lineage>
        <taxon>Bacteria</taxon>
        <taxon>Pseudomonadati</taxon>
        <taxon>Bacteroidota</taxon>
        <taxon>Cytophagia</taxon>
        <taxon>Cytophagales</taxon>
        <taxon>Cytophagaceae</taxon>
        <taxon>Spirosoma</taxon>
    </lineage>
</organism>
<dbReference type="KEGG" id="spib:G8759_06355"/>
<keyword evidence="3" id="KW-1185">Reference proteome</keyword>
<protein>
    <recommendedName>
        <fullName evidence="4">DUF4595 domain-containing protein</fullName>
    </recommendedName>
</protein>
<gene>
    <name evidence="2" type="ORF">G8759_06355</name>
</gene>
<name>A0A6G9AIV4_9BACT</name>